<dbReference type="Gene3D" id="3.30.460.10">
    <property type="entry name" value="Beta Polymerase, domain 2"/>
    <property type="match status" value="1"/>
</dbReference>
<feature type="domain" description="RelA/SpoT" evidence="1">
    <location>
        <begin position="70"/>
        <end position="189"/>
    </location>
</feature>
<dbReference type="Proteomes" id="UP000252107">
    <property type="component" value="Unassembled WGS sequence"/>
</dbReference>
<protein>
    <recommendedName>
        <fullName evidence="1">RelA/SpoT domain-containing protein</fullName>
    </recommendedName>
</protein>
<dbReference type="Pfam" id="PF04607">
    <property type="entry name" value="RelA_SpoT"/>
    <property type="match status" value="1"/>
</dbReference>
<dbReference type="InterPro" id="IPR043519">
    <property type="entry name" value="NT_sf"/>
</dbReference>
<dbReference type="InterPro" id="IPR052366">
    <property type="entry name" value="GTP_Pyrophosphokinase"/>
</dbReference>
<dbReference type="AlphaFoldDB" id="A0A367Q319"/>
<dbReference type="PANTHER" id="PTHR47837:SF1">
    <property type="entry name" value="GTP PYROPHOSPHOKINASE YJBM"/>
    <property type="match status" value="1"/>
</dbReference>
<comment type="caution">
    <text evidence="2">The sequence shown here is derived from an EMBL/GenBank/DDBJ whole genome shotgun (WGS) entry which is preliminary data.</text>
</comment>
<evidence type="ECO:0000259" key="1">
    <source>
        <dbReference type="SMART" id="SM00954"/>
    </source>
</evidence>
<evidence type="ECO:0000313" key="2">
    <source>
        <dbReference type="EMBL" id="RCJ17502.1"/>
    </source>
</evidence>
<reference evidence="2" key="1">
    <citation type="submission" date="2016-04" db="EMBL/GenBank/DDBJ databases">
        <authorList>
            <person name="Tabuchi Yagui T.R."/>
        </authorList>
    </citation>
    <scope>NUCLEOTIDE SEQUENCE [LARGE SCALE GENOMIC DNA]</scope>
    <source>
        <strain evidence="2">NIES-26</strain>
    </source>
</reference>
<keyword evidence="3" id="KW-1185">Reference proteome</keyword>
<dbReference type="SMART" id="SM00954">
    <property type="entry name" value="RelA_SpoT"/>
    <property type="match status" value="1"/>
</dbReference>
<dbReference type="EMBL" id="LXQD01000356">
    <property type="protein sequence ID" value="RCJ17502.1"/>
    <property type="molecule type" value="Genomic_DNA"/>
</dbReference>
<organism evidence="2 3">
    <name type="scientific">Nostoc minutum NIES-26</name>
    <dbReference type="NCBI Taxonomy" id="1844469"/>
    <lineage>
        <taxon>Bacteria</taxon>
        <taxon>Bacillati</taxon>
        <taxon>Cyanobacteriota</taxon>
        <taxon>Cyanophyceae</taxon>
        <taxon>Nostocales</taxon>
        <taxon>Nostocaceae</taxon>
        <taxon>Nostoc</taxon>
    </lineage>
</organism>
<accession>A0A367Q319</accession>
<dbReference type="InterPro" id="IPR007685">
    <property type="entry name" value="RelA_SpoT"/>
</dbReference>
<sequence length="347" mass="40290">MTWIEPKFSKKAVSRAGDNLINLNSSEKEYLEALDIVSNWRSSYTFPLNNITSLLRSKVKTVEKNAIITQRLKRIPSILGKLKRFPDMKLHRMQDIGGCRVVFSDVKKVNTFRNLLLNSKTKNELIKENDYIENPKISGYRGIHLIYKYQGKKNDIYNGHTIEIQVRTKIQHSWATAVEVAGTFLKESLKSGEGSEKWLHFFKLVSLLFAFLENCLPKNITNKGLKEIKDEVNLLVIELEVFKKLQAFSVSTNLITDAVSRDYSGYFLILLNIDEQKVQIWFYKEKYLSKATEDYINFEKKYKDTKEVDIVLVNAKSIKTLKKAYPNYFADSKEFLDKLNEVLAKEI</sequence>
<dbReference type="PANTHER" id="PTHR47837">
    <property type="entry name" value="GTP PYROPHOSPHOKINASE YJBM"/>
    <property type="match status" value="1"/>
</dbReference>
<gene>
    <name evidence="2" type="ORF">A6770_33970</name>
</gene>
<dbReference type="SUPFAM" id="SSF81301">
    <property type="entry name" value="Nucleotidyltransferase"/>
    <property type="match status" value="1"/>
</dbReference>
<name>A0A367Q319_9NOSO</name>
<evidence type="ECO:0000313" key="3">
    <source>
        <dbReference type="Proteomes" id="UP000252107"/>
    </source>
</evidence>
<dbReference type="GO" id="GO:0015969">
    <property type="term" value="P:guanosine tetraphosphate metabolic process"/>
    <property type="evidence" value="ECO:0007669"/>
    <property type="project" value="InterPro"/>
</dbReference>
<dbReference type="CDD" id="cd05399">
    <property type="entry name" value="NT_Rel-Spo_like"/>
    <property type="match status" value="1"/>
</dbReference>
<proteinExistence type="predicted"/>